<protein>
    <submittedName>
        <fullName evidence="2">CoA transferase</fullName>
    </submittedName>
</protein>
<keyword evidence="1 2" id="KW-0808">Transferase</keyword>
<sequence>MFRDALQGVRVLDFSQIAAGPACSMLLADMGAHVIKVEPPGGDLGRTLGPGWVGADSALFHAFNRNKQGICLDLKTPGGVATALRLADQCDVLVESMRPGVMDRLGLGYEQVRERNPSVVYCSISAYGQVGPYAQRAGVDGILQADTGLMSIIGVPGAEPCKVQAPIVDVVTGHMACTGILAKLLQRGRDGRGGHLDVNLMNAAISLQVPSFASYLSDKALPARLGSAAPYSAPNEAFEAADGWVMVAAYMGNRWERLCHVLGREELAFDERFATSKSRTTNRAQLRQALNEVFRTRTVAAWIEALLAEDILCAKVATYEDLLAHPQLEANALLATVDVPGFGPLQVPGFPINSREENAAAQAPAPTIGQHTREVLRASGFDGREIEHLLAEGAVS</sequence>
<dbReference type="PANTHER" id="PTHR48207:SF4">
    <property type="entry name" value="BLL6097 PROTEIN"/>
    <property type="match status" value="1"/>
</dbReference>
<evidence type="ECO:0000313" key="3">
    <source>
        <dbReference type="Proteomes" id="UP000596827"/>
    </source>
</evidence>
<name>A0A923MFT6_9BURK</name>
<dbReference type="InterPro" id="IPR050483">
    <property type="entry name" value="CoA-transferase_III_domain"/>
</dbReference>
<dbReference type="Gene3D" id="3.40.50.10540">
    <property type="entry name" value="Crotonobetainyl-coa:carnitine coa-transferase, domain 1"/>
    <property type="match status" value="1"/>
</dbReference>
<dbReference type="Proteomes" id="UP000596827">
    <property type="component" value="Unassembled WGS sequence"/>
</dbReference>
<evidence type="ECO:0000256" key="1">
    <source>
        <dbReference type="ARBA" id="ARBA00022679"/>
    </source>
</evidence>
<dbReference type="AlphaFoldDB" id="A0A923MFT6"/>
<reference evidence="2" key="1">
    <citation type="submission" date="2020-08" db="EMBL/GenBank/DDBJ databases">
        <title>Ramlibacter sp. GTP1 16S ribosomal RNA gene genome sequencing and assembly.</title>
        <authorList>
            <person name="Kang M."/>
        </authorList>
    </citation>
    <scope>NUCLEOTIDE SEQUENCE</scope>
    <source>
        <strain evidence="2">GTP1</strain>
    </source>
</reference>
<dbReference type="EMBL" id="JACORU010000015">
    <property type="protein sequence ID" value="MBC5768197.1"/>
    <property type="molecule type" value="Genomic_DNA"/>
</dbReference>
<evidence type="ECO:0000313" key="2">
    <source>
        <dbReference type="EMBL" id="MBC5768197.1"/>
    </source>
</evidence>
<dbReference type="GO" id="GO:0008410">
    <property type="term" value="F:CoA-transferase activity"/>
    <property type="evidence" value="ECO:0007669"/>
    <property type="project" value="TreeGrafter"/>
</dbReference>
<proteinExistence type="predicted"/>
<dbReference type="Gene3D" id="3.30.1540.10">
    <property type="entry name" value="formyl-coa transferase, domain 3"/>
    <property type="match status" value="1"/>
</dbReference>
<dbReference type="InterPro" id="IPR044855">
    <property type="entry name" value="CoA-Trfase_III_dom3_sf"/>
</dbReference>
<dbReference type="SUPFAM" id="SSF89796">
    <property type="entry name" value="CoA-transferase family III (CaiB/BaiF)"/>
    <property type="match status" value="1"/>
</dbReference>
<accession>A0A923MFT6</accession>
<dbReference type="PANTHER" id="PTHR48207">
    <property type="entry name" value="SUCCINATE--HYDROXYMETHYLGLUTARATE COA-TRANSFERASE"/>
    <property type="match status" value="1"/>
</dbReference>
<organism evidence="2 3">
    <name type="scientific">Ramlibacter albus</name>
    <dbReference type="NCBI Taxonomy" id="2079448"/>
    <lineage>
        <taxon>Bacteria</taxon>
        <taxon>Pseudomonadati</taxon>
        <taxon>Pseudomonadota</taxon>
        <taxon>Betaproteobacteria</taxon>
        <taxon>Burkholderiales</taxon>
        <taxon>Comamonadaceae</taxon>
        <taxon>Ramlibacter</taxon>
    </lineage>
</organism>
<dbReference type="RefSeq" id="WP_187084712.1">
    <property type="nucleotide sequence ID" value="NZ_JACORU010000015.1"/>
</dbReference>
<dbReference type="InterPro" id="IPR023606">
    <property type="entry name" value="CoA-Trfase_III_dom_1_sf"/>
</dbReference>
<dbReference type="Pfam" id="PF02515">
    <property type="entry name" value="CoA_transf_3"/>
    <property type="match status" value="1"/>
</dbReference>
<gene>
    <name evidence="2" type="ORF">H8R02_27280</name>
</gene>
<comment type="caution">
    <text evidence="2">The sequence shown here is derived from an EMBL/GenBank/DDBJ whole genome shotgun (WGS) entry which is preliminary data.</text>
</comment>
<dbReference type="InterPro" id="IPR003673">
    <property type="entry name" value="CoA-Trfase_fam_III"/>
</dbReference>
<keyword evidence="3" id="KW-1185">Reference proteome</keyword>